<reference evidence="1" key="1">
    <citation type="submission" date="2023-07" db="EMBL/GenBank/DDBJ databases">
        <title>draft genome sequence of fig (Ficus carica).</title>
        <authorList>
            <person name="Takahashi T."/>
            <person name="Nishimura K."/>
        </authorList>
    </citation>
    <scope>NUCLEOTIDE SEQUENCE</scope>
</reference>
<protein>
    <submittedName>
        <fullName evidence="1">Uncharacterized protein</fullName>
    </submittedName>
</protein>
<evidence type="ECO:0000313" key="1">
    <source>
        <dbReference type="EMBL" id="GMN66220.1"/>
    </source>
</evidence>
<accession>A0AA88E4I4</accession>
<dbReference type="Proteomes" id="UP001187192">
    <property type="component" value="Unassembled WGS sequence"/>
</dbReference>
<gene>
    <name evidence="1" type="ORF">TIFTF001_035290</name>
</gene>
<name>A0AA88E4I4_FICCA</name>
<organism evidence="1 2">
    <name type="scientific">Ficus carica</name>
    <name type="common">Common fig</name>
    <dbReference type="NCBI Taxonomy" id="3494"/>
    <lineage>
        <taxon>Eukaryota</taxon>
        <taxon>Viridiplantae</taxon>
        <taxon>Streptophyta</taxon>
        <taxon>Embryophyta</taxon>
        <taxon>Tracheophyta</taxon>
        <taxon>Spermatophyta</taxon>
        <taxon>Magnoliopsida</taxon>
        <taxon>eudicotyledons</taxon>
        <taxon>Gunneridae</taxon>
        <taxon>Pentapetalae</taxon>
        <taxon>rosids</taxon>
        <taxon>fabids</taxon>
        <taxon>Rosales</taxon>
        <taxon>Moraceae</taxon>
        <taxon>Ficeae</taxon>
        <taxon>Ficus</taxon>
    </lineage>
</organism>
<proteinExistence type="predicted"/>
<sequence>MYVFLFPAVFLSFHRPKGSRAGGGIPKAMRPFFPFLLSLFLPLSSPTVSLSSPLSLSRVANWRSQQDGESWLDVLPATNLGLGDLCWLKDVATVPRRTRLTSHFFSGNDCWETGLPLRRHGVAATLLSVAHASDFAGIEISFAIPTVASELLVEIVKVVSSSDGAESSLVITTTTM</sequence>
<dbReference type="AlphaFoldDB" id="A0AA88E4I4"/>
<comment type="caution">
    <text evidence="1">The sequence shown here is derived from an EMBL/GenBank/DDBJ whole genome shotgun (WGS) entry which is preliminary data.</text>
</comment>
<keyword evidence="2" id="KW-1185">Reference proteome</keyword>
<evidence type="ECO:0000313" key="2">
    <source>
        <dbReference type="Proteomes" id="UP001187192"/>
    </source>
</evidence>
<dbReference type="EMBL" id="BTGU01000302">
    <property type="protein sequence ID" value="GMN66220.1"/>
    <property type="molecule type" value="Genomic_DNA"/>
</dbReference>